<sequence>MAKKRRQKGKKTEQEDLVKVDIFYIPEAQAEMYQVLRDAIAMDVEEILESTYHHVDRVFDEDEGEAVAAFDENNNEQARLYLNPTNISQGQTARDKGQLDKFLDTHLIKKA</sequence>
<evidence type="ECO:0000313" key="2">
    <source>
        <dbReference type="Proteomes" id="UP000306420"/>
    </source>
</evidence>
<proteinExistence type="predicted"/>
<organism evidence="1 2">
    <name type="scientific">Ruoffia tabacinasalis</name>
    <dbReference type="NCBI Taxonomy" id="87458"/>
    <lineage>
        <taxon>Bacteria</taxon>
        <taxon>Bacillati</taxon>
        <taxon>Bacillota</taxon>
        <taxon>Bacilli</taxon>
        <taxon>Lactobacillales</taxon>
        <taxon>Aerococcaceae</taxon>
        <taxon>Ruoffia</taxon>
    </lineage>
</organism>
<name>A0A5R9E0U8_9LACT</name>
<dbReference type="AlphaFoldDB" id="A0A5R9E0U8"/>
<dbReference type="Proteomes" id="UP000306420">
    <property type="component" value="Unassembled WGS sequence"/>
</dbReference>
<accession>A0A5R9E0U8</accession>
<dbReference type="RefSeq" id="WP_138404338.1">
    <property type="nucleotide sequence ID" value="NZ_CP144682.1"/>
</dbReference>
<evidence type="ECO:0000313" key="1">
    <source>
        <dbReference type="EMBL" id="TLQ41650.1"/>
    </source>
</evidence>
<protein>
    <submittedName>
        <fullName evidence="1">Uncharacterized protein</fullName>
    </submittedName>
</protein>
<reference evidence="1 2" key="1">
    <citation type="submission" date="2019-05" db="EMBL/GenBank/DDBJ databases">
        <title>The metagenome of a microbial culture collection derived from dairy environment covers the genomic content of the human microbiome.</title>
        <authorList>
            <person name="Roder T."/>
            <person name="Wuthrich D."/>
            <person name="Sattari Z."/>
            <person name="Von Ah U."/>
            <person name="Bar C."/>
            <person name="Ronchi F."/>
            <person name="Macpherson A.J."/>
            <person name="Ganal-Vonarburg S.C."/>
            <person name="Bruggmann R."/>
            <person name="Vergeres G."/>
        </authorList>
    </citation>
    <scope>NUCLEOTIDE SEQUENCE [LARGE SCALE GENOMIC DNA]</scope>
    <source>
        <strain evidence="1 2">FAM 24227</strain>
    </source>
</reference>
<gene>
    <name evidence="1" type="ORF">FEZ33_05155</name>
</gene>
<dbReference type="OrthoDB" id="2139628at2"/>
<comment type="caution">
    <text evidence="1">The sequence shown here is derived from an EMBL/GenBank/DDBJ whole genome shotgun (WGS) entry which is preliminary data.</text>
</comment>
<dbReference type="EMBL" id="VBSP01000013">
    <property type="protein sequence ID" value="TLQ41650.1"/>
    <property type="molecule type" value="Genomic_DNA"/>
</dbReference>